<gene>
    <name evidence="1" type="ORF">DW927_20600</name>
</gene>
<dbReference type="Proteomes" id="UP000284465">
    <property type="component" value="Unassembled WGS sequence"/>
</dbReference>
<name>A0A413S7W6_9FIRM</name>
<evidence type="ECO:0000313" key="2">
    <source>
        <dbReference type="Proteomes" id="UP000284465"/>
    </source>
</evidence>
<evidence type="ECO:0000313" key="1">
    <source>
        <dbReference type="EMBL" id="RHA58540.1"/>
    </source>
</evidence>
<proteinExistence type="predicted"/>
<dbReference type="AlphaFoldDB" id="A0A413S7W6"/>
<reference evidence="1 2" key="1">
    <citation type="submission" date="2018-08" db="EMBL/GenBank/DDBJ databases">
        <title>A genome reference for cultivated species of the human gut microbiota.</title>
        <authorList>
            <person name="Zou Y."/>
            <person name="Xue W."/>
            <person name="Luo G."/>
        </authorList>
    </citation>
    <scope>NUCLEOTIDE SEQUENCE [LARGE SCALE GENOMIC DNA]</scope>
    <source>
        <strain evidence="1 2">AM43-11</strain>
    </source>
</reference>
<sequence length="112" mass="13499">MNYSTEVKQKLLSIITKMDSYYWLFTKHPKTDFSRKKKWSFEEVMKFMLTMEGKALRDELLEYFEFDNTTPSNSSFNQRRAQILPEAFEFLFQEFTKSFTDNVTYNGLRLIA</sequence>
<dbReference type="EMBL" id="QSFP01000088">
    <property type="protein sequence ID" value="RHA58540.1"/>
    <property type="molecule type" value="Genomic_DNA"/>
</dbReference>
<organism evidence="1 2">
    <name type="scientific">Roseburia intestinalis</name>
    <dbReference type="NCBI Taxonomy" id="166486"/>
    <lineage>
        <taxon>Bacteria</taxon>
        <taxon>Bacillati</taxon>
        <taxon>Bacillota</taxon>
        <taxon>Clostridia</taxon>
        <taxon>Lachnospirales</taxon>
        <taxon>Lachnospiraceae</taxon>
        <taxon>Roseburia</taxon>
    </lineage>
</organism>
<accession>A0A413S7W6</accession>
<protein>
    <submittedName>
        <fullName evidence="1">IS4/IS5 family transposase</fullName>
    </submittedName>
</protein>
<comment type="caution">
    <text evidence="1">The sequence shown here is derived from an EMBL/GenBank/DDBJ whole genome shotgun (WGS) entry which is preliminary data.</text>
</comment>
<feature type="non-terminal residue" evidence="1">
    <location>
        <position position="112"/>
    </location>
</feature>